<dbReference type="SMART" id="SM00060">
    <property type="entry name" value="FN3"/>
    <property type="match status" value="2"/>
</dbReference>
<dbReference type="Gene3D" id="2.60.40.10">
    <property type="entry name" value="Immunoglobulins"/>
    <property type="match status" value="1"/>
</dbReference>
<feature type="domain" description="Fibronectin type-III" evidence="1">
    <location>
        <begin position="39"/>
        <end position="133"/>
    </location>
</feature>
<dbReference type="Pfam" id="PF17161">
    <property type="entry name" value="DUF5123"/>
    <property type="match status" value="1"/>
</dbReference>
<dbReference type="Proteomes" id="UP000219281">
    <property type="component" value="Unassembled WGS sequence"/>
</dbReference>
<proteinExistence type="predicted"/>
<dbReference type="InterPro" id="IPR012334">
    <property type="entry name" value="Pectin_lyas_fold"/>
</dbReference>
<dbReference type="SUPFAM" id="SSF51126">
    <property type="entry name" value="Pectin lyase-like"/>
    <property type="match status" value="1"/>
</dbReference>
<dbReference type="InterPro" id="IPR011050">
    <property type="entry name" value="Pectin_lyase_fold/virulence"/>
</dbReference>
<dbReference type="InterPro" id="IPR013783">
    <property type="entry name" value="Ig-like_fold"/>
</dbReference>
<dbReference type="InterPro" id="IPR033427">
    <property type="entry name" value="DUF5123"/>
</dbReference>
<dbReference type="RefSeq" id="WP_097130631.1">
    <property type="nucleotide sequence ID" value="NZ_OCMT01000002.1"/>
</dbReference>
<dbReference type="Pfam" id="PF16318">
    <property type="entry name" value="DUF4957"/>
    <property type="match status" value="1"/>
</dbReference>
<name>A0A285ZXQ5_9SPHI</name>
<sequence>MKRNFKNIFTLALAVVLFASSCKENELEEVQPTFARTFSASGLKVTVLSKVNALFSWDKSANAKSYTIELYETADFSGTPARRIADISRSLVQYTVNGLEGDTKYYARLKAVGNESTSDSKWKTIEFATDPEQLLNAVDAATIRSTSATVTWPAATAATKLVLTPGDITRVLTPTEIAAGSAIVTGLTPETTYTVKLLNGTKVRGNVTFKSGLNLSGYTEITNLTELNAALAASGPQRLALYGGTYAINSTVAVNKNITLTSADPSNKPVITGAAFKITSNASLTLSNIVLNGASSTSNMLVEYTEASDNLFGALTITGSEIYGYGKGLMYINVKALVESITIENNIIRDIACTGAGFIDFRTGFAKTFTIKNNTIYNITEDGSRYLVRIDATTNFPTQTGNIFRVENNTFYNALNASARSYFYIRLTSMNLYFNKNIVSNTDNMFSVQNAATLTISERSANNYFTAANFYSSTTSGARNDVAGNYTTLNPTFTNIATGDFTVGNEILKATKVGDLRWIK</sequence>
<dbReference type="CDD" id="cd00063">
    <property type="entry name" value="FN3"/>
    <property type="match status" value="1"/>
</dbReference>
<dbReference type="EMBL" id="OCMT01000002">
    <property type="protein sequence ID" value="SOD14429.1"/>
    <property type="molecule type" value="Genomic_DNA"/>
</dbReference>
<dbReference type="AlphaFoldDB" id="A0A285ZXQ5"/>
<dbReference type="PROSITE" id="PS51257">
    <property type="entry name" value="PROKAR_LIPOPROTEIN"/>
    <property type="match status" value="1"/>
</dbReference>
<evidence type="ECO:0000259" key="1">
    <source>
        <dbReference type="PROSITE" id="PS50853"/>
    </source>
</evidence>
<organism evidence="2 3">
    <name type="scientific">Pedobacter xixiisoli</name>
    <dbReference type="NCBI Taxonomy" id="1476464"/>
    <lineage>
        <taxon>Bacteria</taxon>
        <taxon>Pseudomonadati</taxon>
        <taxon>Bacteroidota</taxon>
        <taxon>Sphingobacteriia</taxon>
        <taxon>Sphingobacteriales</taxon>
        <taxon>Sphingobacteriaceae</taxon>
        <taxon>Pedobacter</taxon>
    </lineage>
</organism>
<protein>
    <recommendedName>
        <fullName evidence="1">Fibronectin type-III domain-containing protein</fullName>
    </recommendedName>
</protein>
<dbReference type="InterPro" id="IPR003961">
    <property type="entry name" value="FN3_dom"/>
</dbReference>
<gene>
    <name evidence="2" type="ORF">SAMN06297358_1570</name>
</gene>
<evidence type="ECO:0000313" key="3">
    <source>
        <dbReference type="Proteomes" id="UP000219281"/>
    </source>
</evidence>
<dbReference type="SUPFAM" id="SSF49265">
    <property type="entry name" value="Fibronectin type III"/>
    <property type="match status" value="1"/>
</dbReference>
<evidence type="ECO:0000313" key="2">
    <source>
        <dbReference type="EMBL" id="SOD14429.1"/>
    </source>
</evidence>
<dbReference type="OrthoDB" id="691503at2"/>
<accession>A0A285ZXQ5</accession>
<dbReference type="Gene3D" id="2.160.20.10">
    <property type="entry name" value="Single-stranded right-handed beta-helix, Pectin lyase-like"/>
    <property type="match status" value="1"/>
</dbReference>
<dbReference type="PROSITE" id="PS50853">
    <property type="entry name" value="FN3"/>
    <property type="match status" value="1"/>
</dbReference>
<keyword evidence="3" id="KW-1185">Reference proteome</keyword>
<dbReference type="InterPro" id="IPR032530">
    <property type="entry name" value="DUF4957"/>
</dbReference>
<dbReference type="InterPro" id="IPR036116">
    <property type="entry name" value="FN3_sf"/>
</dbReference>
<reference evidence="3" key="1">
    <citation type="submission" date="2017-09" db="EMBL/GenBank/DDBJ databases">
        <authorList>
            <person name="Varghese N."/>
            <person name="Submissions S."/>
        </authorList>
    </citation>
    <scope>NUCLEOTIDE SEQUENCE [LARGE SCALE GENOMIC DNA]</scope>
    <source>
        <strain evidence="3">CGMCC 1.12803</strain>
    </source>
</reference>